<dbReference type="PANTHER" id="PTHR48449:SF1">
    <property type="entry name" value="DUF1985 DOMAIN-CONTAINING PROTEIN"/>
    <property type="match status" value="1"/>
</dbReference>
<organism evidence="1 2">
    <name type="scientific">Lactuca saligna</name>
    <name type="common">Willowleaf lettuce</name>
    <dbReference type="NCBI Taxonomy" id="75948"/>
    <lineage>
        <taxon>Eukaryota</taxon>
        <taxon>Viridiplantae</taxon>
        <taxon>Streptophyta</taxon>
        <taxon>Embryophyta</taxon>
        <taxon>Tracheophyta</taxon>
        <taxon>Spermatophyta</taxon>
        <taxon>Magnoliopsida</taxon>
        <taxon>eudicotyledons</taxon>
        <taxon>Gunneridae</taxon>
        <taxon>Pentapetalae</taxon>
        <taxon>asterids</taxon>
        <taxon>campanulids</taxon>
        <taxon>Asterales</taxon>
        <taxon>Asteraceae</taxon>
        <taxon>Cichorioideae</taxon>
        <taxon>Cichorieae</taxon>
        <taxon>Lactucinae</taxon>
        <taxon>Lactuca</taxon>
    </lineage>
</organism>
<dbReference type="EMBL" id="OX465080">
    <property type="protein sequence ID" value="CAI9279186.1"/>
    <property type="molecule type" value="Genomic_DNA"/>
</dbReference>
<evidence type="ECO:0000313" key="2">
    <source>
        <dbReference type="Proteomes" id="UP001177003"/>
    </source>
</evidence>
<protein>
    <submittedName>
        <fullName evidence="1">Uncharacterized protein</fullName>
    </submittedName>
</protein>
<name>A0AA35YS12_LACSI</name>
<evidence type="ECO:0000313" key="1">
    <source>
        <dbReference type="EMBL" id="CAI9279186.1"/>
    </source>
</evidence>
<gene>
    <name evidence="1" type="ORF">LSALG_LOCUS19003</name>
</gene>
<dbReference type="PANTHER" id="PTHR48449">
    <property type="entry name" value="DUF1985 DOMAIN-CONTAINING PROTEIN"/>
    <property type="match status" value="1"/>
</dbReference>
<dbReference type="AlphaFoldDB" id="A0AA35YS12"/>
<keyword evidence="2" id="KW-1185">Reference proteome</keyword>
<accession>A0AA35YS12</accession>
<reference evidence="1" key="1">
    <citation type="submission" date="2023-04" db="EMBL/GenBank/DDBJ databases">
        <authorList>
            <person name="Vijverberg K."/>
            <person name="Xiong W."/>
            <person name="Schranz E."/>
        </authorList>
    </citation>
    <scope>NUCLEOTIDE SEQUENCE</scope>
</reference>
<dbReference type="Proteomes" id="UP001177003">
    <property type="component" value="Chromosome 4"/>
</dbReference>
<sequence>MHIPHGDPLLVHLMMFHEVRCQHVFEMGRFLFDIHGTHLDFGETEYILICGLKVVPYVDLLHDEKGRSYSNLRSRLFPDIYDVRLRLKDLEDLIMSPNYLALQDEDDVMLIQLVFMLKGLHRRDVKTDIPAAVYKLADNKDDWNRFALGTYLWTYTSCLMREMFKKIEEFRIFKQANPESKKPNNQPINVMAIPEELMLLFYVRYVNWTLNPVESPPRQHSPVQNSPLVIVSPARRKMYKSEIETSLTESDTNASSLQHLEIETMYMLDDTSRLVNKKKTSTKTLVKRLLGRNERGVFHVAIHTKIEEIHQSKEKKVVESPEKANEDIVNKESNDVSNYLLLDSVEAASLLTFWREWNTIYSNLNTKHRLHMITLDVEFWSRLLAVTDVGWLFSSCLVHGKAAVERKVDDIPSRTQFAKWKIIFS</sequence>
<proteinExistence type="predicted"/>